<evidence type="ECO:0000313" key="7">
    <source>
        <dbReference type="Proteomes" id="UP001219956"/>
    </source>
</evidence>
<keyword evidence="7" id="KW-1185">Reference proteome</keyword>
<dbReference type="InterPro" id="IPR036388">
    <property type="entry name" value="WH-like_DNA-bd_sf"/>
</dbReference>
<evidence type="ECO:0000256" key="2">
    <source>
        <dbReference type="ARBA" id="ARBA00023015"/>
    </source>
</evidence>
<dbReference type="Gene3D" id="3.40.190.10">
    <property type="entry name" value="Periplasmic binding protein-like II"/>
    <property type="match status" value="2"/>
</dbReference>
<sequence>MDIDTSLLRSFVSIVNLGSINRAAQQLNKTQPALSLQLRKLEQQLGNTLLQRSTRGVVLTAAGERLLPHARRLLALTDGITGQYASADTGSAPLRIGLLEDLAGSCLPQVLADFAAHQPGLRLSVQLGLSKALFPALAQGELDIMVCTPLPQQPAAVVADETHGCPLHWYADRYFTLPDGALPLVMFAPPCSWRDRMLAALDQAGQPWRIVFESASLPAVQAAVRAGLGVAGLLPDTAPPDSVVLRHPRLPALGTVPLAVYRPPGSQHPQARALATLFGRALATIGQPVPAQQA</sequence>
<gene>
    <name evidence="6" type="ORF">PQU95_00870</name>
</gene>
<accession>A0ABT5ITC8</accession>
<comment type="caution">
    <text evidence="6">The sequence shown here is derived from an EMBL/GenBank/DDBJ whole genome shotgun (WGS) entry which is preliminary data.</text>
</comment>
<dbReference type="InterPro" id="IPR000847">
    <property type="entry name" value="LysR_HTH_N"/>
</dbReference>
<dbReference type="InterPro" id="IPR036390">
    <property type="entry name" value="WH_DNA-bd_sf"/>
</dbReference>
<dbReference type="SUPFAM" id="SSF46785">
    <property type="entry name" value="Winged helix' DNA-binding domain"/>
    <property type="match status" value="1"/>
</dbReference>
<dbReference type="Pfam" id="PF03466">
    <property type="entry name" value="LysR_substrate"/>
    <property type="match status" value="1"/>
</dbReference>
<dbReference type="PANTHER" id="PTHR30579">
    <property type="entry name" value="TRANSCRIPTIONAL REGULATOR"/>
    <property type="match status" value="1"/>
</dbReference>
<name>A0ABT5ITC8_9NEIS</name>
<dbReference type="Pfam" id="PF00126">
    <property type="entry name" value="HTH_1"/>
    <property type="match status" value="1"/>
</dbReference>
<evidence type="ECO:0000256" key="1">
    <source>
        <dbReference type="ARBA" id="ARBA00009437"/>
    </source>
</evidence>
<reference evidence="6 7" key="1">
    <citation type="submission" date="2023-01" db="EMBL/GenBank/DDBJ databases">
        <title>Novel species of the genus Vogesella isolated from rivers.</title>
        <authorList>
            <person name="Lu H."/>
        </authorList>
    </citation>
    <scope>NUCLEOTIDE SEQUENCE [LARGE SCALE GENOMIC DNA]</scope>
    <source>
        <strain evidence="6 7">DC21W</strain>
    </source>
</reference>
<keyword evidence="2" id="KW-0805">Transcription regulation</keyword>
<dbReference type="InterPro" id="IPR005119">
    <property type="entry name" value="LysR_subst-bd"/>
</dbReference>
<comment type="similarity">
    <text evidence="1">Belongs to the LysR transcriptional regulatory family.</text>
</comment>
<evidence type="ECO:0000313" key="6">
    <source>
        <dbReference type="EMBL" id="MDC7715772.1"/>
    </source>
</evidence>
<organism evidence="6 7">
    <name type="scientific">Vogesella aquatica</name>
    <dbReference type="NCBI Taxonomy" id="2984206"/>
    <lineage>
        <taxon>Bacteria</taxon>
        <taxon>Pseudomonadati</taxon>
        <taxon>Pseudomonadota</taxon>
        <taxon>Betaproteobacteria</taxon>
        <taxon>Neisseriales</taxon>
        <taxon>Chromobacteriaceae</taxon>
        <taxon>Vogesella</taxon>
    </lineage>
</organism>
<dbReference type="PROSITE" id="PS50931">
    <property type="entry name" value="HTH_LYSR"/>
    <property type="match status" value="1"/>
</dbReference>
<evidence type="ECO:0000256" key="3">
    <source>
        <dbReference type="ARBA" id="ARBA00023125"/>
    </source>
</evidence>
<protein>
    <submittedName>
        <fullName evidence="6">LysR family transcriptional regulator</fullName>
    </submittedName>
</protein>
<evidence type="ECO:0000259" key="5">
    <source>
        <dbReference type="PROSITE" id="PS50931"/>
    </source>
</evidence>
<dbReference type="SUPFAM" id="SSF53850">
    <property type="entry name" value="Periplasmic binding protein-like II"/>
    <property type="match status" value="1"/>
</dbReference>
<proteinExistence type="inferred from homology"/>
<dbReference type="RefSeq" id="WP_272750258.1">
    <property type="nucleotide sequence ID" value="NZ_JAQQLF010000001.1"/>
</dbReference>
<evidence type="ECO:0000256" key="4">
    <source>
        <dbReference type="ARBA" id="ARBA00023163"/>
    </source>
</evidence>
<dbReference type="EMBL" id="JAQQLF010000001">
    <property type="protein sequence ID" value="MDC7715772.1"/>
    <property type="molecule type" value="Genomic_DNA"/>
</dbReference>
<feature type="domain" description="HTH lysR-type" evidence="5">
    <location>
        <begin position="3"/>
        <end position="60"/>
    </location>
</feature>
<dbReference type="Proteomes" id="UP001219956">
    <property type="component" value="Unassembled WGS sequence"/>
</dbReference>
<keyword evidence="3" id="KW-0238">DNA-binding</keyword>
<dbReference type="PRINTS" id="PR00039">
    <property type="entry name" value="HTHLYSR"/>
</dbReference>
<dbReference type="Gene3D" id="1.10.10.10">
    <property type="entry name" value="Winged helix-like DNA-binding domain superfamily/Winged helix DNA-binding domain"/>
    <property type="match status" value="1"/>
</dbReference>
<dbReference type="InterPro" id="IPR050176">
    <property type="entry name" value="LTTR"/>
</dbReference>
<keyword evidence="4" id="KW-0804">Transcription</keyword>
<dbReference type="PANTHER" id="PTHR30579:SF7">
    <property type="entry name" value="HTH-TYPE TRANSCRIPTIONAL REGULATOR LRHA-RELATED"/>
    <property type="match status" value="1"/>
</dbReference>